<keyword evidence="3" id="KW-1185">Reference proteome</keyword>
<evidence type="ECO:0000313" key="3">
    <source>
        <dbReference type="Proteomes" id="UP001500151"/>
    </source>
</evidence>
<sequence>MQARRGLRHAVLGEQCVQRLDEVQIDVVHPRIITYERTTYEGCTGVNRLRFLTSNSLDDMKEVAVDIRICPPRDSRHRDAGGRGAGATKDGL</sequence>
<proteinExistence type="predicted"/>
<name>A0ABP6CYA7_9ACTN</name>
<protein>
    <submittedName>
        <fullName evidence="2">Uncharacterized protein</fullName>
    </submittedName>
</protein>
<dbReference type="Proteomes" id="UP001500151">
    <property type="component" value="Unassembled WGS sequence"/>
</dbReference>
<organism evidence="2 3">
    <name type="scientific">Streptomyces vastus</name>
    <dbReference type="NCBI Taxonomy" id="285451"/>
    <lineage>
        <taxon>Bacteria</taxon>
        <taxon>Bacillati</taxon>
        <taxon>Actinomycetota</taxon>
        <taxon>Actinomycetes</taxon>
        <taxon>Kitasatosporales</taxon>
        <taxon>Streptomycetaceae</taxon>
        <taxon>Streptomyces</taxon>
    </lineage>
</organism>
<accession>A0ABP6CYA7</accession>
<feature type="region of interest" description="Disordered" evidence="1">
    <location>
        <begin position="73"/>
        <end position="92"/>
    </location>
</feature>
<reference evidence="3" key="1">
    <citation type="journal article" date="2019" name="Int. J. Syst. Evol. Microbiol.">
        <title>The Global Catalogue of Microorganisms (GCM) 10K type strain sequencing project: providing services to taxonomists for standard genome sequencing and annotation.</title>
        <authorList>
            <consortium name="The Broad Institute Genomics Platform"/>
            <consortium name="The Broad Institute Genome Sequencing Center for Infectious Disease"/>
            <person name="Wu L."/>
            <person name="Ma J."/>
        </authorList>
    </citation>
    <scope>NUCLEOTIDE SEQUENCE [LARGE SCALE GENOMIC DNA]</scope>
    <source>
        <strain evidence="3">JCM 4524</strain>
    </source>
</reference>
<dbReference type="EMBL" id="BAAASJ010000021">
    <property type="protein sequence ID" value="GAA2629111.1"/>
    <property type="molecule type" value="Genomic_DNA"/>
</dbReference>
<evidence type="ECO:0000313" key="2">
    <source>
        <dbReference type="EMBL" id="GAA2629111.1"/>
    </source>
</evidence>
<comment type="caution">
    <text evidence="2">The sequence shown here is derived from an EMBL/GenBank/DDBJ whole genome shotgun (WGS) entry which is preliminary data.</text>
</comment>
<gene>
    <name evidence="2" type="ORF">GCM10010307_19650</name>
</gene>
<evidence type="ECO:0000256" key="1">
    <source>
        <dbReference type="SAM" id="MobiDB-lite"/>
    </source>
</evidence>